<keyword evidence="1" id="KW-0472">Membrane</keyword>
<reference evidence="3" key="1">
    <citation type="journal article" date="2019" name="Int. J. Syst. Evol. Microbiol.">
        <title>The Global Catalogue of Microorganisms (GCM) 10K type strain sequencing project: providing services to taxonomists for standard genome sequencing and annotation.</title>
        <authorList>
            <consortium name="The Broad Institute Genomics Platform"/>
            <consortium name="The Broad Institute Genome Sequencing Center for Infectious Disease"/>
            <person name="Wu L."/>
            <person name="Ma J."/>
        </authorList>
    </citation>
    <scope>NUCLEOTIDE SEQUENCE [LARGE SCALE GENOMIC DNA]</scope>
    <source>
        <strain evidence="3">CGMCC 1.12942</strain>
    </source>
</reference>
<dbReference type="RefSeq" id="WP_379866340.1">
    <property type="nucleotide sequence ID" value="NZ_JBHTBW010000050.1"/>
</dbReference>
<evidence type="ECO:0000313" key="2">
    <source>
        <dbReference type="EMBL" id="MFC7442452.1"/>
    </source>
</evidence>
<evidence type="ECO:0000313" key="3">
    <source>
        <dbReference type="Proteomes" id="UP001596500"/>
    </source>
</evidence>
<evidence type="ECO:0000256" key="1">
    <source>
        <dbReference type="SAM" id="Phobius"/>
    </source>
</evidence>
<keyword evidence="1" id="KW-0812">Transmembrane</keyword>
<feature type="transmembrane region" description="Helical" evidence="1">
    <location>
        <begin position="31"/>
        <end position="52"/>
    </location>
</feature>
<proteinExistence type="predicted"/>
<feature type="transmembrane region" description="Helical" evidence="1">
    <location>
        <begin position="61"/>
        <end position="80"/>
    </location>
</feature>
<accession>A0ABW2RN35</accession>
<name>A0ABW2RN35_9BACL</name>
<comment type="caution">
    <text evidence="2">The sequence shown here is derived from an EMBL/GenBank/DDBJ whole genome shotgun (WGS) entry which is preliminary data.</text>
</comment>
<organism evidence="2 3">
    <name type="scientific">Laceyella putida</name>
    <dbReference type="NCBI Taxonomy" id="110101"/>
    <lineage>
        <taxon>Bacteria</taxon>
        <taxon>Bacillati</taxon>
        <taxon>Bacillota</taxon>
        <taxon>Bacilli</taxon>
        <taxon>Bacillales</taxon>
        <taxon>Thermoactinomycetaceae</taxon>
        <taxon>Laceyella</taxon>
    </lineage>
</organism>
<dbReference type="Proteomes" id="UP001596500">
    <property type="component" value="Unassembled WGS sequence"/>
</dbReference>
<keyword evidence="3" id="KW-1185">Reference proteome</keyword>
<dbReference type="Pfam" id="PF14325">
    <property type="entry name" value="DUF4383"/>
    <property type="match status" value="1"/>
</dbReference>
<gene>
    <name evidence="2" type="ORF">ACFQNG_15290</name>
</gene>
<feature type="transmembrane region" description="Helical" evidence="1">
    <location>
        <begin position="92"/>
        <end position="109"/>
    </location>
</feature>
<protein>
    <submittedName>
        <fullName evidence="2">DUF4383 domain-containing protein</fullName>
    </submittedName>
</protein>
<sequence>MKCWMQAIGGVLVAIGAGGFFVPETVALHDWLHLTLPHNLIHLISGGAFLAVSHHERASRWTARGFGGIYLLAAILGLFTDDLFGLVESTPVVNTIHFLAGIVSLYVGVKVGTAPKAPAVEEPQEQVQSRDENP</sequence>
<dbReference type="EMBL" id="JBHTBW010000050">
    <property type="protein sequence ID" value="MFC7442452.1"/>
    <property type="molecule type" value="Genomic_DNA"/>
</dbReference>
<keyword evidence="1" id="KW-1133">Transmembrane helix</keyword>